<proteinExistence type="predicted"/>
<evidence type="ECO:0000313" key="1">
    <source>
        <dbReference type="EMBL" id="QMV44221.1"/>
    </source>
</evidence>
<reference evidence="1 2" key="1">
    <citation type="submission" date="2019-07" db="EMBL/GenBank/DDBJ databases">
        <authorList>
            <person name="Kim J.K."/>
            <person name="Cheong H.-M."/>
            <person name="Choi Y."/>
            <person name="Hwang K.J."/>
            <person name="Lee S."/>
            <person name="Choi C."/>
        </authorList>
    </citation>
    <scope>NUCLEOTIDE SEQUENCE [LARGE SCALE GENOMIC DNA]</scope>
    <source>
        <strain evidence="1 2">KS 22</strain>
    </source>
</reference>
<gene>
    <name evidence="1" type="ORF">FPL14_25920</name>
</gene>
<dbReference type="RefSeq" id="WP_182300456.1">
    <property type="nucleotide sequence ID" value="NZ_CP041969.1"/>
</dbReference>
<name>A0A7G5C4T7_9BACL</name>
<dbReference type="KEGG" id="cchl:FPL14_25920"/>
<protein>
    <submittedName>
        <fullName evidence="1">Uncharacterized protein</fullName>
    </submittedName>
</protein>
<sequence>MSSFFDSGPLPDWKDIQRWLGKDIPWKLAADWDRGGHSDWLNQYVKDILQNSKNAARTQSKSTFPMETKQNAKTVSVTIRLTPEVDLKQLQLFATPDRLRIVGLPGDKKRVARFPCLVYARSGKAVLDKDRALVIRFKRRPPEKSEYELFIQS</sequence>
<dbReference type="Proteomes" id="UP000515679">
    <property type="component" value="Chromosome"/>
</dbReference>
<organism evidence="1 2">
    <name type="scientific">Cohnella cholangitidis</name>
    <dbReference type="NCBI Taxonomy" id="2598458"/>
    <lineage>
        <taxon>Bacteria</taxon>
        <taxon>Bacillati</taxon>
        <taxon>Bacillota</taxon>
        <taxon>Bacilli</taxon>
        <taxon>Bacillales</taxon>
        <taxon>Paenibacillaceae</taxon>
        <taxon>Cohnella</taxon>
    </lineage>
</organism>
<keyword evidence="2" id="KW-1185">Reference proteome</keyword>
<accession>A0A7G5C4T7</accession>
<dbReference type="AlphaFoldDB" id="A0A7G5C4T7"/>
<evidence type="ECO:0000313" key="2">
    <source>
        <dbReference type="Proteomes" id="UP000515679"/>
    </source>
</evidence>
<dbReference type="EMBL" id="CP041969">
    <property type="protein sequence ID" value="QMV44221.1"/>
    <property type="molecule type" value="Genomic_DNA"/>
</dbReference>